<keyword evidence="10" id="KW-1185">Reference proteome</keyword>
<evidence type="ECO:0000256" key="6">
    <source>
        <dbReference type="ARBA" id="ARBA00023004"/>
    </source>
</evidence>
<evidence type="ECO:0000256" key="3">
    <source>
        <dbReference type="ARBA" id="ARBA00022723"/>
    </source>
</evidence>
<evidence type="ECO:0000313" key="10">
    <source>
        <dbReference type="Proteomes" id="UP000541352"/>
    </source>
</evidence>
<evidence type="ECO:0000256" key="4">
    <source>
        <dbReference type="ARBA" id="ARBA00022729"/>
    </source>
</evidence>
<sequence>MNKYFLLLSTCLFAAVLIVTCRPQTSPIEESKTQFIKDLDSLEHLVNGELTQLAQHSNDQDSLQKSFLKSRLQYKKIEHLTEYFFPTTSRLVNGPPLPEYELEENKSFEPGGLQVIEEHLFPFDSTNRAELLREIKKLQPELRRYRELWEATEFTEAHLFDAIRLQLFRNISLGISGFDTPLCKTATPELAVSLEALQQYANLFKGSKSDAINQLFREAIAFANQNNDFDTFDRLTFITKYANPLTTQLLAQQKELRIMPFTELRALRGDVATLFDKNAFDPNYYTGNADLFVSDAKVALGKTLFYDTQLSAKNNRSCATCHQPQKAFTDGLPKSLKLGGGHIERNAPTILYAALQQRQFHDQRANSLEVQTQDVIQNRDEMHGSLPEACNILQKDAKYMALFRSAFPDLKQIEPKHVMNALASYERSLIPFNSRFDQYMRGKETMLTDSEKRGFNLFMGKAKCGICHFMPLFNGTVPPSFAKSESEVIGVMTAPRSRIIDPDLGKGFNYPTLPDLKYAFKTPTVRNIALTAPYMHNGAYKTLEEVIDFYDHGGAAGLGLDLPNQTLPSDKLNLSKEEKADMIAFLKALTDIGSNSF</sequence>
<dbReference type="Gene3D" id="1.20.1420.20">
    <property type="entry name" value="M75 peptidase, HXXE motif"/>
    <property type="match status" value="1"/>
</dbReference>
<keyword evidence="5 9" id="KW-0560">Oxidoreductase</keyword>
<evidence type="ECO:0000256" key="2">
    <source>
        <dbReference type="ARBA" id="ARBA00022617"/>
    </source>
</evidence>
<dbReference type="SUPFAM" id="SSF46626">
    <property type="entry name" value="Cytochrome c"/>
    <property type="match status" value="2"/>
</dbReference>
<keyword evidence="3 7" id="KW-0479">Metal-binding</keyword>
<dbReference type="AlphaFoldDB" id="A0A7W5ZT76"/>
<evidence type="ECO:0000313" key="9">
    <source>
        <dbReference type="EMBL" id="MBB3841661.1"/>
    </source>
</evidence>
<reference evidence="9 10" key="1">
    <citation type="submission" date="2020-08" db="EMBL/GenBank/DDBJ databases">
        <title>Genomic Encyclopedia of Type Strains, Phase IV (KMG-IV): sequencing the most valuable type-strain genomes for metagenomic binning, comparative biology and taxonomic classification.</title>
        <authorList>
            <person name="Goeker M."/>
        </authorList>
    </citation>
    <scope>NUCLEOTIDE SEQUENCE [LARGE SCALE GENOMIC DNA]</scope>
    <source>
        <strain evidence="9 10">DSM 17976</strain>
    </source>
</reference>
<dbReference type="InterPro" id="IPR051395">
    <property type="entry name" value="Cytochrome_c_Peroxidase/MauG"/>
</dbReference>
<evidence type="ECO:0000256" key="1">
    <source>
        <dbReference type="ARBA" id="ARBA00004196"/>
    </source>
</evidence>
<dbReference type="GO" id="GO:0009055">
    <property type="term" value="F:electron transfer activity"/>
    <property type="evidence" value="ECO:0007669"/>
    <property type="project" value="InterPro"/>
</dbReference>
<keyword evidence="9" id="KW-0575">Peroxidase</keyword>
<dbReference type="GO" id="GO:0004130">
    <property type="term" value="F:cytochrome-c peroxidase activity"/>
    <property type="evidence" value="ECO:0007669"/>
    <property type="project" value="UniProtKB-EC"/>
</dbReference>
<proteinExistence type="predicted"/>
<evidence type="ECO:0000256" key="7">
    <source>
        <dbReference type="PROSITE-ProRule" id="PRU00433"/>
    </source>
</evidence>
<dbReference type="Pfam" id="PF03150">
    <property type="entry name" value="CCP_MauG"/>
    <property type="match status" value="1"/>
</dbReference>
<protein>
    <submittedName>
        <fullName evidence="9">Cytochrome c peroxidase</fullName>
        <ecNumber evidence="9">1.11.1.5</ecNumber>
    </submittedName>
</protein>
<feature type="domain" description="Cytochrome c" evidence="8">
    <location>
        <begin position="449"/>
        <end position="590"/>
    </location>
</feature>
<dbReference type="PROSITE" id="PS51007">
    <property type="entry name" value="CYTC"/>
    <property type="match status" value="2"/>
</dbReference>
<feature type="domain" description="Cytochrome c" evidence="8">
    <location>
        <begin position="296"/>
        <end position="430"/>
    </location>
</feature>
<evidence type="ECO:0000256" key="5">
    <source>
        <dbReference type="ARBA" id="ARBA00023002"/>
    </source>
</evidence>
<keyword evidence="2 7" id="KW-0349">Heme</keyword>
<dbReference type="PANTHER" id="PTHR30600">
    <property type="entry name" value="CYTOCHROME C PEROXIDASE-RELATED"/>
    <property type="match status" value="1"/>
</dbReference>
<gene>
    <name evidence="9" type="ORF">FHS57_005690</name>
</gene>
<comment type="subcellular location">
    <subcellularLocation>
        <location evidence="1">Cell envelope</location>
    </subcellularLocation>
</comment>
<keyword evidence="4" id="KW-0732">Signal</keyword>
<dbReference type="InterPro" id="IPR036909">
    <property type="entry name" value="Cyt_c-like_dom_sf"/>
</dbReference>
<dbReference type="InterPro" id="IPR009056">
    <property type="entry name" value="Cyt_c-like_dom"/>
</dbReference>
<dbReference type="Proteomes" id="UP000541352">
    <property type="component" value="Unassembled WGS sequence"/>
</dbReference>
<dbReference type="EC" id="1.11.1.5" evidence="9"/>
<dbReference type="InterPro" id="IPR038352">
    <property type="entry name" value="Imelysin_sf"/>
</dbReference>
<comment type="caution">
    <text evidence="9">The sequence shown here is derived from an EMBL/GenBank/DDBJ whole genome shotgun (WGS) entry which is preliminary data.</text>
</comment>
<dbReference type="EMBL" id="JACIBY010000019">
    <property type="protein sequence ID" value="MBB3841661.1"/>
    <property type="molecule type" value="Genomic_DNA"/>
</dbReference>
<dbReference type="PANTHER" id="PTHR30600:SF10">
    <property type="entry name" value="BLL6722 PROTEIN"/>
    <property type="match status" value="1"/>
</dbReference>
<dbReference type="GO" id="GO:0020037">
    <property type="term" value="F:heme binding"/>
    <property type="evidence" value="ECO:0007669"/>
    <property type="project" value="InterPro"/>
</dbReference>
<keyword evidence="6 7" id="KW-0408">Iron</keyword>
<dbReference type="GO" id="GO:0046872">
    <property type="term" value="F:metal ion binding"/>
    <property type="evidence" value="ECO:0007669"/>
    <property type="project" value="UniProtKB-KW"/>
</dbReference>
<name>A0A7W5ZT76_9BACT</name>
<organism evidence="9 10">
    <name type="scientific">Runella defluvii</name>
    <dbReference type="NCBI Taxonomy" id="370973"/>
    <lineage>
        <taxon>Bacteria</taxon>
        <taxon>Pseudomonadati</taxon>
        <taxon>Bacteroidota</taxon>
        <taxon>Cytophagia</taxon>
        <taxon>Cytophagales</taxon>
        <taxon>Spirosomataceae</taxon>
        <taxon>Runella</taxon>
    </lineage>
</organism>
<dbReference type="Gene3D" id="1.10.760.10">
    <property type="entry name" value="Cytochrome c-like domain"/>
    <property type="match status" value="2"/>
</dbReference>
<dbReference type="RefSeq" id="WP_183979467.1">
    <property type="nucleotide sequence ID" value="NZ_JACIBY010000019.1"/>
</dbReference>
<evidence type="ECO:0000259" key="8">
    <source>
        <dbReference type="PROSITE" id="PS51007"/>
    </source>
</evidence>
<dbReference type="InterPro" id="IPR004852">
    <property type="entry name" value="Di-haem_cyt_c_peroxidsae"/>
</dbReference>
<dbReference type="GO" id="GO:0030313">
    <property type="term" value="C:cell envelope"/>
    <property type="evidence" value="ECO:0007669"/>
    <property type="project" value="UniProtKB-SubCell"/>
</dbReference>
<accession>A0A7W5ZT76</accession>